<dbReference type="InterPro" id="IPR011992">
    <property type="entry name" value="EF-hand-dom_pair"/>
</dbReference>
<evidence type="ECO:0000313" key="4">
    <source>
        <dbReference type="EMBL" id="KOC65544.1"/>
    </source>
</evidence>
<accession>A0A0L7R3Y9</accession>
<sequence length="222" mass="26335">MPTEEPIDMLNDTLKEIAFRSKNQNKFKRLARTTHFNLREVEALAIIHRKCIQTQGTMTRLVFRDLFHLGFDFTENIRHLLIDRIFSLFDKRNALQIHFDQWIEGLSVIFRGNLDEKINFAYKVYDNMRTQKLKKEHIFPIMRGCLIKLQNNENPDEAVKDLIDLLMKKLDLDRDGTISEEDFKTAVKERNQLLLECMGPVFPSREARHAFFSTFTDHLGRY</sequence>
<dbReference type="GO" id="GO:0005509">
    <property type="term" value="F:calcium ion binding"/>
    <property type="evidence" value="ECO:0007669"/>
    <property type="project" value="InterPro"/>
</dbReference>
<dbReference type="PROSITE" id="PS00018">
    <property type="entry name" value="EF_HAND_1"/>
    <property type="match status" value="1"/>
</dbReference>
<dbReference type="OrthoDB" id="191686at2759"/>
<dbReference type="InterPro" id="IPR002048">
    <property type="entry name" value="EF_hand_dom"/>
</dbReference>
<dbReference type="PANTHER" id="PTHR23056">
    <property type="entry name" value="CALCINEURIN B"/>
    <property type="match status" value="1"/>
</dbReference>
<dbReference type="SUPFAM" id="SSF47473">
    <property type="entry name" value="EF-hand"/>
    <property type="match status" value="1"/>
</dbReference>
<dbReference type="InterPro" id="IPR045198">
    <property type="entry name" value="CNBL1-10"/>
</dbReference>
<evidence type="ECO:0000259" key="3">
    <source>
        <dbReference type="PROSITE" id="PS50222"/>
    </source>
</evidence>
<gene>
    <name evidence="4" type="ORF">WH47_00514</name>
</gene>
<dbReference type="PROSITE" id="PS50222">
    <property type="entry name" value="EF_HAND_2"/>
    <property type="match status" value="1"/>
</dbReference>
<dbReference type="EMBL" id="KQ414661">
    <property type="protein sequence ID" value="KOC65544.1"/>
    <property type="molecule type" value="Genomic_DNA"/>
</dbReference>
<dbReference type="PANTHER" id="PTHR23056:SF110">
    <property type="entry name" value="CALMODULIN"/>
    <property type="match status" value="1"/>
</dbReference>
<dbReference type="GO" id="GO:0019900">
    <property type="term" value="F:kinase binding"/>
    <property type="evidence" value="ECO:0007669"/>
    <property type="project" value="InterPro"/>
</dbReference>
<dbReference type="AlphaFoldDB" id="A0A0L7R3Y9"/>
<name>A0A0L7R3Y9_9HYME</name>
<feature type="domain" description="EF-hand" evidence="3">
    <location>
        <begin position="158"/>
        <end position="193"/>
    </location>
</feature>
<keyword evidence="2" id="KW-0106">Calcium</keyword>
<keyword evidence="5" id="KW-1185">Reference proteome</keyword>
<evidence type="ECO:0000256" key="1">
    <source>
        <dbReference type="ARBA" id="ARBA00022737"/>
    </source>
</evidence>
<keyword evidence="1" id="KW-0677">Repeat</keyword>
<protein>
    <submittedName>
        <fullName evidence="4">EF-hand calcium-binding domain-containing protein 1</fullName>
    </submittedName>
</protein>
<dbReference type="SMART" id="SM00054">
    <property type="entry name" value="EFh"/>
    <property type="match status" value="2"/>
</dbReference>
<reference evidence="4 5" key="1">
    <citation type="submission" date="2015-07" db="EMBL/GenBank/DDBJ databases">
        <title>The genome of Habropoda laboriosa.</title>
        <authorList>
            <person name="Pan H."/>
            <person name="Kapheim K."/>
        </authorList>
    </citation>
    <scope>NUCLEOTIDE SEQUENCE [LARGE SCALE GENOMIC DNA]</scope>
    <source>
        <strain evidence="4">0110345459</strain>
    </source>
</reference>
<organism evidence="4 5">
    <name type="scientific">Habropoda laboriosa</name>
    <dbReference type="NCBI Taxonomy" id="597456"/>
    <lineage>
        <taxon>Eukaryota</taxon>
        <taxon>Metazoa</taxon>
        <taxon>Ecdysozoa</taxon>
        <taxon>Arthropoda</taxon>
        <taxon>Hexapoda</taxon>
        <taxon>Insecta</taxon>
        <taxon>Pterygota</taxon>
        <taxon>Neoptera</taxon>
        <taxon>Endopterygota</taxon>
        <taxon>Hymenoptera</taxon>
        <taxon>Apocrita</taxon>
        <taxon>Aculeata</taxon>
        <taxon>Apoidea</taxon>
        <taxon>Anthophila</taxon>
        <taxon>Apidae</taxon>
        <taxon>Habropoda</taxon>
    </lineage>
</organism>
<dbReference type="Gene3D" id="1.10.238.10">
    <property type="entry name" value="EF-hand"/>
    <property type="match status" value="1"/>
</dbReference>
<dbReference type="GO" id="GO:0019722">
    <property type="term" value="P:calcium-mediated signaling"/>
    <property type="evidence" value="ECO:0007669"/>
    <property type="project" value="InterPro"/>
</dbReference>
<dbReference type="InterPro" id="IPR018247">
    <property type="entry name" value="EF_Hand_1_Ca_BS"/>
</dbReference>
<evidence type="ECO:0000313" key="5">
    <source>
        <dbReference type="Proteomes" id="UP000053825"/>
    </source>
</evidence>
<proteinExistence type="predicted"/>
<dbReference type="Proteomes" id="UP000053825">
    <property type="component" value="Unassembled WGS sequence"/>
</dbReference>
<evidence type="ECO:0000256" key="2">
    <source>
        <dbReference type="ARBA" id="ARBA00022837"/>
    </source>
</evidence>
<dbReference type="Pfam" id="PF13499">
    <property type="entry name" value="EF-hand_7"/>
    <property type="match status" value="1"/>
</dbReference>
<dbReference type="STRING" id="597456.A0A0L7R3Y9"/>